<organism evidence="2 3">
    <name type="scientific">Roseivirga misakiensis</name>
    <dbReference type="NCBI Taxonomy" id="1563681"/>
    <lineage>
        <taxon>Bacteria</taxon>
        <taxon>Pseudomonadati</taxon>
        <taxon>Bacteroidota</taxon>
        <taxon>Cytophagia</taxon>
        <taxon>Cytophagales</taxon>
        <taxon>Roseivirgaceae</taxon>
        <taxon>Roseivirga</taxon>
    </lineage>
</organism>
<dbReference type="OrthoDB" id="821826at2"/>
<dbReference type="STRING" id="1563681.BFP71_09690"/>
<keyword evidence="3" id="KW-1185">Reference proteome</keyword>
<feature type="transmembrane region" description="Helical" evidence="1">
    <location>
        <begin position="12"/>
        <end position="33"/>
    </location>
</feature>
<keyword evidence="1" id="KW-0812">Transmembrane</keyword>
<name>A0A1E5SL95_9BACT</name>
<comment type="caution">
    <text evidence="2">The sequence shown here is derived from an EMBL/GenBank/DDBJ whole genome shotgun (WGS) entry which is preliminary data.</text>
</comment>
<evidence type="ECO:0000256" key="1">
    <source>
        <dbReference type="SAM" id="Phobius"/>
    </source>
</evidence>
<dbReference type="Proteomes" id="UP000095552">
    <property type="component" value="Unassembled WGS sequence"/>
</dbReference>
<keyword evidence="1" id="KW-1133">Transmembrane helix</keyword>
<protein>
    <submittedName>
        <fullName evidence="2">Uncharacterized protein</fullName>
    </submittedName>
</protein>
<proteinExistence type="predicted"/>
<dbReference type="RefSeq" id="WP_069835279.1">
    <property type="nucleotide sequence ID" value="NZ_MDGQ01000005.1"/>
</dbReference>
<gene>
    <name evidence="2" type="ORF">BFP71_09690</name>
</gene>
<dbReference type="AlphaFoldDB" id="A0A1E5SL95"/>
<keyword evidence="1" id="KW-0472">Membrane</keyword>
<sequence length="231" mass="27158">MSKTKSNLGLRFFILEIFSIFLGVTIAFLANHWNDLRKDRISEQKILVEIKKELEADLSDIKTNIGGHERGLAAVALFQKYCTGQEVSFDSLSANYSRLYRDYISITNTTAYESLKSKGLDIISNEKLRNDIVLLYDFEYEVLEKLEEQYQPAQFHQNYFTTLTEHFKDYITFDQNGQLFFNKKYQKEIDTEIMMILKEIKDWRGFLTRAYMQTVDRVVSVSQAIDKEIEE</sequence>
<accession>A0A1E5SL95</accession>
<dbReference type="EMBL" id="MDGQ01000005">
    <property type="protein sequence ID" value="OEJ99816.1"/>
    <property type="molecule type" value="Genomic_DNA"/>
</dbReference>
<evidence type="ECO:0000313" key="2">
    <source>
        <dbReference type="EMBL" id="OEJ99816.1"/>
    </source>
</evidence>
<evidence type="ECO:0000313" key="3">
    <source>
        <dbReference type="Proteomes" id="UP000095552"/>
    </source>
</evidence>
<reference evidence="2 3" key="1">
    <citation type="submission" date="2016-08" db="EMBL/GenBank/DDBJ databases">
        <title>Draft genome of Fabibacter sp. strain SK-8.</title>
        <authorList>
            <person name="Wong S.-K."/>
            <person name="Hamasaki K."/>
            <person name="Yoshizawa S."/>
        </authorList>
    </citation>
    <scope>NUCLEOTIDE SEQUENCE [LARGE SCALE GENOMIC DNA]</scope>
    <source>
        <strain evidence="2 3">SK-8</strain>
    </source>
</reference>